<protein>
    <submittedName>
        <fullName evidence="1">Uncharacterized protein</fullName>
    </submittedName>
</protein>
<dbReference type="EMBL" id="CAJOBC010126539">
    <property type="protein sequence ID" value="CAF4597178.1"/>
    <property type="molecule type" value="Genomic_DNA"/>
</dbReference>
<dbReference type="Proteomes" id="UP000663829">
    <property type="component" value="Unassembled WGS sequence"/>
</dbReference>
<comment type="caution">
    <text evidence="1">The sequence shown here is derived from an EMBL/GenBank/DDBJ whole genome shotgun (WGS) entry which is preliminary data.</text>
</comment>
<dbReference type="InterPro" id="IPR036465">
    <property type="entry name" value="vWFA_dom_sf"/>
</dbReference>
<name>A0A816F9L4_9BILA</name>
<gene>
    <name evidence="1" type="ORF">GPM918_LOCUS45813</name>
    <name evidence="2" type="ORF">SRO942_LOCUS48726</name>
</gene>
<reference evidence="1" key="1">
    <citation type="submission" date="2021-02" db="EMBL/GenBank/DDBJ databases">
        <authorList>
            <person name="Nowell W R."/>
        </authorList>
    </citation>
    <scope>NUCLEOTIDE SEQUENCE</scope>
</reference>
<feature type="non-terminal residue" evidence="1">
    <location>
        <position position="1"/>
    </location>
</feature>
<dbReference type="EMBL" id="CAJNOQ010054050">
    <property type="protein sequence ID" value="CAF1656977.1"/>
    <property type="molecule type" value="Genomic_DNA"/>
</dbReference>
<sequence>QQLCEYYMTVGFNSNLRTDTFKRNPLNLVVVIDVSGSMSSSFDRYYYDRPLVNNT</sequence>
<evidence type="ECO:0000313" key="1">
    <source>
        <dbReference type="EMBL" id="CAF1656977.1"/>
    </source>
</evidence>
<feature type="non-terminal residue" evidence="1">
    <location>
        <position position="55"/>
    </location>
</feature>
<evidence type="ECO:0000313" key="2">
    <source>
        <dbReference type="EMBL" id="CAF4597178.1"/>
    </source>
</evidence>
<organism evidence="1 3">
    <name type="scientific">Didymodactylos carnosus</name>
    <dbReference type="NCBI Taxonomy" id="1234261"/>
    <lineage>
        <taxon>Eukaryota</taxon>
        <taxon>Metazoa</taxon>
        <taxon>Spiralia</taxon>
        <taxon>Gnathifera</taxon>
        <taxon>Rotifera</taxon>
        <taxon>Eurotatoria</taxon>
        <taxon>Bdelloidea</taxon>
        <taxon>Philodinida</taxon>
        <taxon>Philodinidae</taxon>
        <taxon>Didymodactylos</taxon>
    </lineage>
</organism>
<keyword evidence="3" id="KW-1185">Reference proteome</keyword>
<proteinExistence type="predicted"/>
<dbReference type="AlphaFoldDB" id="A0A816F9L4"/>
<dbReference type="SUPFAM" id="SSF53300">
    <property type="entry name" value="vWA-like"/>
    <property type="match status" value="1"/>
</dbReference>
<evidence type="ECO:0000313" key="3">
    <source>
        <dbReference type="Proteomes" id="UP000663829"/>
    </source>
</evidence>
<dbReference type="Proteomes" id="UP000681722">
    <property type="component" value="Unassembled WGS sequence"/>
</dbReference>
<accession>A0A816F9L4</accession>